<dbReference type="PANTHER" id="PTHR42834:SF1">
    <property type="entry name" value="ENDONUCLEASE_EXONUCLEASE_PHOSPHATASE FAMILY PROTEIN (AFU_ORTHOLOGUE AFUA_3G09210)"/>
    <property type="match status" value="1"/>
</dbReference>
<dbReference type="InterPro" id="IPR047971">
    <property type="entry name" value="ExeM-like"/>
</dbReference>
<proteinExistence type="predicted"/>
<dbReference type="Gene3D" id="3.60.10.10">
    <property type="entry name" value="Endonuclease/exonuclease/phosphatase"/>
    <property type="match status" value="1"/>
</dbReference>
<dbReference type="CDD" id="cd04486">
    <property type="entry name" value="YhcR_OBF_like"/>
    <property type="match status" value="1"/>
</dbReference>
<dbReference type="Pfam" id="PF03372">
    <property type="entry name" value="Exo_endo_phos"/>
    <property type="match status" value="1"/>
</dbReference>
<keyword evidence="3" id="KW-0378">Hydrolase</keyword>
<dbReference type="InterPro" id="IPR036415">
    <property type="entry name" value="Lamin_tail_dom_sf"/>
</dbReference>
<keyword evidence="4" id="KW-1185">Reference proteome</keyword>
<evidence type="ECO:0000313" key="4">
    <source>
        <dbReference type="Proteomes" id="UP001597106"/>
    </source>
</evidence>
<evidence type="ECO:0000256" key="1">
    <source>
        <dbReference type="SAM" id="SignalP"/>
    </source>
</evidence>
<dbReference type="Proteomes" id="UP001597106">
    <property type="component" value="Unassembled WGS sequence"/>
</dbReference>
<dbReference type="PROSITE" id="PS00330">
    <property type="entry name" value="HEMOLYSIN_CALCIUM"/>
    <property type="match status" value="1"/>
</dbReference>
<dbReference type="InterPro" id="IPR011049">
    <property type="entry name" value="Serralysin-like_metalloprot_C"/>
</dbReference>
<feature type="signal peptide" evidence="1">
    <location>
        <begin position="1"/>
        <end position="24"/>
    </location>
</feature>
<feature type="domain" description="LTD" evidence="2">
    <location>
        <begin position="14"/>
        <end position="156"/>
    </location>
</feature>
<dbReference type="SUPFAM" id="SSF56219">
    <property type="entry name" value="DNase I-like"/>
    <property type="match status" value="1"/>
</dbReference>
<dbReference type="InterPro" id="IPR005135">
    <property type="entry name" value="Endo/exonuclease/phosphatase"/>
</dbReference>
<dbReference type="InterPro" id="IPR001343">
    <property type="entry name" value="Hemolysn_Ca-bd"/>
</dbReference>
<dbReference type="InterPro" id="IPR019960">
    <property type="entry name" value="T1SS_VCA0849"/>
</dbReference>
<dbReference type="EMBL" id="JBHTJW010000003">
    <property type="protein sequence ID" value="MFD0930466.1"/>
    <property type="molecule type" value="Genomic_DNA"/>
</dbReference>
<dbReference type="PANTHER" id="PTHR42834">
    <property type="entry name" value="ENDONUCLEASE/EXONUCLEASE/PHOSPHATASE FAMILY PROTEIN (AFU_ORTHOLOGUE AFUA_3G09210)"/>
    <property type="match status" value="1"/>
</dbReference>
<protein>
    <submittedName>
        <fullName evidence="3">ExeM/NucH family extracellular endonuclease</fullName>
    </submittedName>
</protein>
<evidence type="ECO:0000313" key="3">
    <source>
        <dbReference type="EMBL" id="MFD0930466.1"/>
    </source>
</evidence>
<sequence length="1027" mass="106589">MKLKKMHWLLACLGWSSLSLPLHAEVVISQVYGGQGSVYNQDYVELFNNGSAAVDISGWSVQYASATGTGNFSANGVTTLSGLLQAGQYYLVGLRSAANGSALPTPDASNNGTDMSGTNGKVVLVKSSTGLTCNGSSNPCSSSQLAQIADLVGYGTANFAEGSAAPAISSSKALLRKGDGCQDTNQNSSDFVAGTPAPRNSSTAVNVCGGGNSGGGSTGNQPIVTSCPAITLQVGETGAGQVQASDADSVVNAATLASNAPNGVSLVNFAAASNDGQSASAALQLDGSLPAGQYTADIQFANNEAQTATCTVNITIKNSNITRIYQIQGSALGTASVSPLNGQTVTTEGVVTAVFPSLNGFYLQDASGDGNPQTSDGVFVYLGTGVAPTVSKGQKIRLTANVTEFNTITELVNVSGLQVLSSNNVILPTDISLPEVTEGDLEAYEGMLVRITTPMTASQNYFLGRYGQVTLSADGRMLKPSNLYPANSAAAAQLADENARRRLVLDDGSSAQNPNPIPFIGEDNTLRAGDIVQNLTGVIDYGLITASSTGPRDYKLNPTEPVQFQRENPRTAAPASVPGNLKIASFNVLNYFTTFANGTTASGQTGQGCSLGGSVSASNCRGANNLAEFNRQRNKIIRALSAMNADVVGLMEIQNNGSTAVQNLVDGLNAAVGANTYAAIADPVTGTGTDAIKVAMIYKPAKLTPAAAALSDNDSINNRPTLAQTFKAANGEKFTVLVNHFKSKSCSDASGSNADQGDGQGCYNTRRVAQADRLLQFINTVQAQAGDQDVVVIGDLNSYGKEDPILTLTSGGLQDQIARFSGDSDYSYVFDGESGYIDHALASNSMAAQVTGTTHWHINADEPMVIDYNTEFKPQDLYSDSPYRSSDHDPVIVGVQLVKTVNGTNQRDTLTGTAGDDVLTGGLGADTLTGLAGRDTFVYQSMRDATDTITDFTPGEDQLQISELLQSLGYSGSQPFADGYARWVSVSGGVQLQIDADGTGGTATARPLVTLKGLAMNQLDAQRDVRW</sequence>
<dbReference type="NCBIfam" id="NF033681">
    <property type="entry name" value="ExeM_NucH_DNase"/>
    <property type="match status" value="1"/>
</dbReference>
<dbReference type="GO" id="GO:0004519">
    <property type="term" value="F:endonuclease activity"/>
    <property type="evidence" value="ECO:0007669"/>
    <property type="project" value="UniProtKB-KW"/>
</dbReference>
<keyword evidence="3" id="KW-0540">Nuclease</keyword>
<dbReference type="CDD" id="cd10283">
    <property type="entry name" value="MnuA_DNase1-like"/>
    <property type="match status" value="1"/>
</dbReference>
<dbReference type="NCBIfam" id="TIGR03661">
    <property type="entry name" value="T1SS_VCA0849"/>
    <property type="match status" value="1"/>
</dbReference>
<feature type="chain" id="PRO_5046911908" evidence="1">
    <location>
        <begin position="25"/>
        <end position="1027"/>
    </location>
</feature>
<comment type="caution">
    <text evidence="3">The sequence shown here is derived from an EMBL/GenBank/DDBJ whole genome shotgun (WGS) entry which is preliminary data.</text>
</comment>
<reference evidence="4" key="1">
    <citation type="journal article" date="2019" name="Int. J. Syst. Evol. Microbiol.">
        <title>The Global Catalogue of Microorganisms (GCM) 10K type strain sequencing project: providing services to taxonomists for standard genome sequencing and annotation.</title>
        <authorList>
            <consortium name="The Broad Institute Genomics Platform"/>
            <consortium name="The Broad Institute Genome Sequencing Center for Infectious Disease"/>
            <person name="Wu L."/>
            <person name="Ma J."/>
        </authorList>
    </citation>
    <scope>NUCLEOTIDE SEQUENCE [LARGE SCALE GENOMIC DNA]</scope>
    <source>
        <strain evidence="4">CCUG 59685</strain>
    </source>
</reference>
<evidence type="ECO:0000259" key="2">
    <source>
        <dbReference type="PROSITE" id="PS51841"/>
    </source>
</evidence>
<dbReference type="RefSeq" id="WP_379077007.1">
    <property type="nucleotide sequence ID" value="NZ_JBHTJW010000003.1"/>
</dbReference>
<dbReference type="SUPFAM" id="SSF74853">
    <property type="entry name" value="Lamin A/C globular tail domain"/>
    <property type="match status" value="1"/>
</dbReference>
<dbReference type="Pfam" id="PF00932">
    <property type="entry name" value="LTD"/>
    <property type="match status" value="1"/>
</dbReference>
<dbReference type="InterPro" id="IPR036691">
    <property type="entry name" value="Endo/exonu/phosph_ase_sf"/>
</dbReference>
<dbReference type="PROSITE" id="PS51841">
    <property type="entry name" value="LTD"/>
    <property type="match status" value="1"/>
</dbReference>
<organism evidence="3 4">
    <name type="scientific">Methylophilus glucosoxydans</name>
    <dbReference type="NCBI Taxonomy" id="752553"/>
    <lineage>
        <taxon>Bacteria</taxon>
        <taxon>Pseudomonadati</taxon>
        <taxon>Pseudomonadota</taxon>
        <taxon>Betaproteobacteria</taxon>
        <taxon>Nitrosomonadales</taxon>
        <taxon>Methylophilaceae</taxon>
        <taxon>Methylophilus</taxon>
    </lineage>
</organism>
<dbReference type="InterPro" id="IPR001322">
    <property type="entry name" value="Lamin_tail_dom"/>
</dbReference>
<accession>A0ABW3GIQ3</accession>
<dbReference type="InterPro" id="IPR018511">
    <property type="entry name" value="Hemolysin-typ_Ca-bd_CS"/>
</dbReference>
<keyword evidence="3" id="KW-0255">Endonuclease</keyword>
<gene>
    <name evidence="3" type="ORF">ACFQ1T_11840</name>
</gene>
<dbReference type="Pfam" id="PF00353">
    <property type="entry name" value="HemolysinCabind"/>
    <property type="match status" value="1"/>
</dbReference>
<dbReference type="SUPFAM" id="SSF51120">
    <property type="entry name" value="beta-Roll"/>
    <property type="match status" value="1"/>
</dbReference>
<name>A0ABW3GIQ3_9PROT</name>
<keyword evidence="1" id="KW-0732">Signal</keyword>